<feature type="transmembrane region" description="Helical" evidence="2">
    <location>
        <begin position="598"/>
        <end position="617"/>
    </location>
</feature>
<proteinExistence type="predicted"/>
<keyword evidence="4" id="KW-1185">Reference proteome</keyword>
<evidence type="ECO:0000313" key="3">
    <source>
        <dbReference type="EMBL" id="KAG4418399.1"/>
    </source>
</evidence>
<comment type="caution">
    <text evidence="3">The sequence shown here is derived from an EMBL/GenBank/DDBJ whole genome shotgun (WGS) entry which is preliminary data.</text>
</comment>
<keyword evidence="2" id="KW-1133">Transmembrane helix</keyword>
<keyword evidence="2" id="KW-0472">Membrane</keyword>
<sequence length="726" mass="82214">MDLFNPDFLDDRVHQGLWTRHHGPSYSSRILTLSSYNALFVVALLAIVIQYGGARFWIIIRRAIYESLRRRKRLPLRLPGSSPEPLRHLTPGQAIANTFSWAKQLGRRLRPPNEQQHPSPTNPSPPGHAYDPGQSPVFGTFALCNTIFFLVAGIALPYLLTEGAFGAPVVKSRQMTDCMNMDHDSSRIQNFLWYSTGTQKVDSIFRECGVSLNVSCFRGYYLAPPNIKKRRLEYCPFPVDVCDSRSKPFEITHLNKTAFEAGMNSPSDLKISHRTTCAPVVTEKFMLWQTSTNRSWVSVRTTRDSTPGHHIINNNFVVPLNTLNGPNVISDVNSGLQSFMNKGPMDLTVLPGFHATILTGADPEGWEHVHESLQREDAQSYMIVYTAGRSWYDQEVDDPIFGAHTFDATVNDLYNSTGPVYLPDHEATAMACMDQFQLCFGPESTPWCSNWNNGSEVISELIAMWKQKPTRDLSDRLNRSFMDVFTFIPSMIDTSRVHQSLAVRNNMQPQQVLVRDGFQTFRQRYGEDQWTLEVETWFMKAHVDSILRARLYAKYTTASFNSSLGLLFRQIYGDHIADEWPTCGRVLFQNSNYTNINWYGFCSVLGTLLLICILSLFDERLIHVLFASLSIIRHPTRSAKRSAAAVKSTSIVIIDKFPLLQGVPRIISQIRPFIMSLPTYLQLRFRRRPAPACPDNTPPAPASSGEGRNDIDLQTLRRGEDADNPV</sequence>
<dbReference type="AlphaFoldDB" id="A0A8H7TB98"/>
<dbReference type="OrthoDB" id="3540210at2759"/>
<feature type="region of interest" description="Disordered" evidence="1">
    <location>
        <begin position="110"/>
        <end position="130"/>
    </location>
</feature>
<dbReference type="Proteomes" id="UP000664132">
    <property type="component" value="Unassembled WGS sequence"/>
</dbReference>
<feature type="compositionally biased region" description="Basic and acidic residues" evidence="1">
    <location>
        <begin position="707"/>
        <end position="726"/>
    </location>
</feature>
<organism evidence="3 4">
    <name type="scientific">Cadophora malorum</name>
    <dbReference type="NCBI Taxonomy" id="108018"/>
    <lineage>
        <taxon>Eukaryota</taxon>
        <taxon>Fungi</taxon>
        <taxon>Dikarya</taxon>
        <taxon>Ascomycota</taxon>
        <taxon>Pezizomycotina</taxon>
        <taxon>Leotiomycetes</taxon>
        <taxon>Helotiales</taxon>
        <taxon>Ploettnerulaceae</taxon>
        <taxon>Cadophora</taxon>
    </lineage>
</organism>
<dbReference type="EMBL" id="JAFJYH010000129">
    <property type="protein sequence ID" value="KAG4418399.1"/>
    <property type="molecule type" value="Genomic_DNA"/>
</dbReference>
<evidence type="ECO:0000313" key="4">
    <source>
        <dbReference type="Proteomes" id="UP000664132"/>
    </source>
</evidence>
<protein>
    <submittedName>
        <fullName evidence="3">Uncharacterized protein</fullName>
    </submittedName>
</protein>
<reference evidence="3" key="1">
    <citation type="submission" date="2021-02" db="EMBL/GenBank/DDBJ databases">
        <title>Genome sequence Cadophora malorum strain M34.</title>
        <authorList>
            <person name="Stefanovic E."/>
            <person name="Vu D."/>
            <person name="Scully C."/>
            <person name="Dijksterhuis J."/>
            <person name="Roader J."/>
            <person name="Houbraken J."/>
        </authorList>
    </citation>
    <scope>NUCLEOTIDE SEQUENCE</scope>
    <source>
        <strain evidence="3">M34</strain>
    </source>
</reference>
<feature type="region of interest" description="Disordered" evidence="1">
    <location>
        <begin position="691"/>
        <end position="726"/>
    </location>
</feature>
<evidence type="ECO:0000256" key="2">
    <source>
        <dbReference type="SAM" id="Phobius"/>
    </source>
</evidence>
<feature type="transmembrane region" description="Helical" evidence="2">
    <location>
        <begin position="137"/>
        <end position="160"/>
    </location>
</feature>
<accession>A0A8H7TB98</accession>
<gene>
    <name evidence="3" type="ORF">IFR04_008466</name>
</gene>
<feature type="transmembrane region" description="Helical" evidence="2">
    <location>
        <begin position="38"/>
        <end position="60"/>
    </location>
</feature>
<name>A0A8H7TB98_9HELO</name>
<evidence type="ECO:0000256" key="1">
    <source>
        <dbReference type="SAM" id="MobiDB-lite"/>
    </source>
</evidence>
<keyword evidence="2" id="KW-0812">Transmembrane</keyword>